<dbReference type="InterPro" id="IPR000014">
    <property type="entry name" value="PAS"/>
</dbReference>
<evidence type="ECO:0000313" key="15">
    <source>
        <dbReference type="EMBL" id="ADN75125.1"/>
    </source>
</evidence>
<evidence type="ECO:0000256" key="5">
    <source>
        <dbReference type="ARBA" id="ARBA00022519"/>
    </source>
</evidence>
<dbReference type="AlphaFoldDB" id="E1STJ2"/>
<dbReference type="eggNOG" id="COG0840">
    <property type="taxonomic scope" value="Bacteria"/>
</dbReference>
<dbReference type="Gene3D" id="1.10.287.950">
    <property type="entry name" value="Methyl-accepting chemotaxis protein"/>
    <property type="match status" value="1"/>
</dbReference>
<dbReference type="PANTHER" id="PTHR32089:SF52">
    <property type="entry name" value="CHEMOTAXIS SIGNAL TRANSDUCTION SYSTEM METHYL ACCEPTING SENSORY TRANSDUCER WITH PAS SENSORY DOMAIN"/>
    <property type="match status" value="1"/>
</dbReference>
<dbReference type="PANTHER" id="PTHR32089">
    <property type="entry name" value="METHYL-ACCEPTING CHEMOTAXIS PROTEIN MCPB"/>
    <property type="match status" value="1"/>
</dbReference>
<dbReference type="InterPro" id="IPR013655">
    <property type="entry name" value="PAS_fold_3"/>
</dbReference>
<protein>
    <submittedName>
        <fullName evidence="15">Methyl-accepting chemotaxis sensory transducer with Pas/Pac sensor</fullName>
    </submittedName>
</protein>
<organism evidence="15 16">
    <name type="scientific">Ferrimonas balearica (strain DSM 9799 / CCM 4581 / KCTC 23876 / PAT)</name>
    <dbReference type="NCBI Taxonomy" id="550540"/>
    <lineage>
        <taxon>Bacteria</taxon>
        <taxon>Pseudomonadati</taxon>
        <taxon>Pseudomonadota</taxon>
        <taxon>Gammaproteobacteria</taxon>
        <taxon>Alteromonadales</taxon>
        <taxon>Ferrimonadaceae</taxon>
        <taxon>Ferrimonas</taxon>
    </lineage>
</organism>
<evidence type="ECO:0000256" key="1">
    <source>
        <dbReference type="ARBA" id="ARBA00004429"/>
    </source>
</evidence>
<keyword evidence="9 11" id="KW-0807">Transducer</keyword>
<reference evidence="15 16" key="1">
    <citation type="journal article" date="2010" name="Stand. Genomic Sci.">
        <title>Complete genome sequence of Ferrimonas balearica type strain (PAT).</title>
        <authorList>
            <person name="Nolan M."/>
            <person name="Sikorski J."/>
            <person name="Davenport K."/>
            <person name="Lucas S."/>
            <person name="Glavina Del Rio T."/>
            <person name="Tice H."/>
            <person name="Cheng J."/>
            <person name="Goodwin L."/>
            <person name="Pitluck S."/>
            <person name="Liolios K."/>
            <person name="Ivanova N."/>
            <person name="Mavromatis K."/>
            <person name="Ovchinnikova G."/>
            <person name="Pati A."/>
            <person name="Chen A."/>
            <person name="Palaniappan K."/>
            <person name="Land M."/>
            <person name="Hauser L."/>
            <person name="Chang Y."/>
            <person name="Jeffries C."/>
            <person name="Tapia R."/>
            <person name="Brettin T."/>
            <person name="Detter J."/>
            <person name="Han C."/>
            <person name="Yasawong M."/>
            <person name="Rohde M."/>
            <person name="Tindall B."/>
            <person name="Goker M."/>
            <person name="Woyke T."/>
            <person name="Bristow J."/>
            <person name="Eisen J."/>
            <person name="Markowitz V."/>
            <person name="Hugenholtz P."/>
            <person name="Kyrpides N."/>
            <person name="Klenk H."/>
            <person name="Lapidus A."/>
        </authorList>
    </citation>
    <scope>NUCLEOTIDE SEQUENCE [LARGE SCALE GENOMIC DNA]</scope>
    <source>
        <strain evidence="16">DSM 9799 / CCM 4581 / KCTC 23876 / PAT</strain>
    </source>
</reference>
<dbReference type="NCBIfam" id="TIGR00229">
    <property type="entry name" value="sensory_box"/>
    <property type="match status" value="1"/>
</dbReference>
<dbReference type="PROSITE" id="PS50112">
    <property type="entry name" value="PAS"/>
    <property type="match status" value="1"/>
</dbReference>
<gene>
    <name evidence="15" type="ordered locus">Fbal_0916</name>
</gene>
<dbReference type="GO" id="GO:0004888">
    <property type="term" value="F:transmembrane signaling receptor activity"/>
    <property type="evidence" value="ECO:0007669"/>
    <property type="project" value="InterPro"/>
</dbReference>
<keyword evidence="4" id="KW-0145">Chemotaxis</keyword>
<evidence type="ECO:0000313" key="16">
    <source>
        <dbReference type="Proteomes" id="UP000006683"/>
    </source>
</evidence>
<evidence type="ECO:0000256" key="7">
    <source>
        <dbReference type="ARBA" id="ARBA00022989"/>
    </source>
</evidence>
<keyword evidence="6 12" id="KW-0812">Transmembrane</keyword>
<evidence type="ECO:0000259" key="14">
    <source>
        <dbReference type="PROSITE" id="PS50112"/>
    </source>
</evidence>
<keyword evidence="8 12" id="KW-0472">Membrane</keyword>
<dbReference type="OrthoDB" id="5675566at2"/>
<dbReference type="GeneID" id="67181164"/>
<evidence type="ECO:0000256" key="10">
    <source>
        <dbReference type="ARBA" id="ARBA00029447"/>
    </source>
</evidence>
<dbReference type="Pfam" id="PF00015">
    <property type="entry name" value="MCPsignal"/>
    <property type="match status" value="1"/>
</dbReference>
<dbReference type="SMART" id="SM00086">
    <property type="entry name" value="PAC"/>
    <property type="match status" value="1"/>
</dbReference>
<dbReference type="Proteomes" id="UP000006683">
    <property type="component" value="Chromosome"/>
</dbReference>
<dbReference type="InterPro" id="IPR004089">
    <property type="entry name" value="MCPsignal_dom"/>
</dbReference>
<dbReference type="PROSITE" id="PS50111">
    <property type="entry name" value="CHEMOTAXIS_TRANSDUC_2"/>
    <property type="match status" value="1"/>
</dbReference>
<dbReference type="PRINTS" id="PR00260">
    <property type="entry name" value="CHEMTRNSDUCR"/>
</dbReference>
<accession>E1STJ2</accession>
<proteinExistence type="inferred from homology"/>
<evidence type="ECO:0000256" key="12">
    <source>
        <dbReference type="SAM" id="Phobius"/>
    </source>
</evidence>
<evidence type="ECO:0000256" key="4">
    <source>
        <dbReference type="ARBA" id="ARBA00022500"/>
    </source>
</evidence>
<keyword evidence="3" id="KW-0488">Methylation</keyword>
<dbReference type="STRING" id="550540.Fbal_0916"/>
<dbReference type="GO" id="GO:0006935">
    <property type="term" value="P:chemotaxis"/>
    <property type="evidence" value="ECO:0007669"/>
    <property type="project" value="UniProtKB-KW"/>
</dbReference>
<dbReference type="Gene3D" id="3.30.450.20">
    <property type="entry name" value="PAS domain"/>
    <property type="match status" value="1"/>
</dbReference>
<dbReference type="GO" id="GO:0007165">
    <property type="term" value="P:signal transduction"/>
    <property type="evidence" value="ECO:0007669"/>
    <property type="project" value="UniProtKB-KW"/>
</dbReference>
<dbReference type="SUPFAM" id="SSF58104">
    <property type="entry name" value="Methyl-accepting chemotaxis protein (MCP) signaling domain"/>
    <property type="match status" value="1"/>
</dbReference>
<comment type="similarity">
    <text evidence="10">Belongs to the methyl-accepting chemotaxis (MCP) protein family.</text>
</comment>
<evidence type="ECO:0000256" key="6">
    <source>
        <dbReference type="ARBA" id="ARBA00022692"/>
    </source>
</evidence>
<evidence type="ECO:0000256" key="8">
    <source>
        <dbReference type="ARBA" id="ARBA00023136"/>
    </source>
</evidence>
<dbReference type="SMART" id="SM00091">
    <property type="entry name" value="PAS"/>
    <property type="match status" value="1"/>
</dbReference>
<sequence>MTRSRHCLDQEVAIGADDELVSTTDTRGIITYANADFIRISGFDEAELIGHNHNLVRHPDMPAAAFADLWQHLKAGNSWRGVVKNRCKDGRYYWVDAFVTPIFERGAIVGYQSVRRQPSAEMVQRASRLYHRLNSNKALPREWPLRRKQGVAALLAGAMAVLTAWQFGPMVLLPAAISFALLVWLFWDEAVTVPSLLADLQKEYDSVSRWVYEGTGSSAVARFQLGMAKAKMQGVLGRTADAGRRLDGSAQELVTIAHQARAGIDDERQRLAQIATAVEEMNVTIGEIANHAEANSQQVSQTHQICQKTRSAMLTSSERIDDLARSVDQAANRAGTLHGEAEKVSAAMQEIDGIAEQTNLLALNAAIEAARAGEQGRGFAVVADEVRALSSRTQQATTAIQTSVQEMNQVLAQWVEQMEQNRAQADDCAAHARDSAAQVDTINQQVQQVEQMAAETATAASQQRMAATEIAENLESIHQLTQQVLQQSEQVEHTAEQVKSEVEGISELGRTFG</sequence>
<evidence type="ECO:0000256" key="2">
    <source>
        <dbReference type="ARBA" id="ARBA00022475"/>
    </source>
</evidence>
<feature type="domain" description="PAS" evidence="14">
    <location>
        <begin position="25"/>
        <end position="60"/>
    </location>
</feature>
<name>E1STJ2_FERBD</name>
<dbReference type="SMART" id="SM00283">
    <property type="entry name" value="MA"/>
    <property type="match status" value="1"/>
</dbReference>
<dbReference type="InterPro" id="IPR004090">
    <property type="entry name" value="Chemotax_Me-accpt_rcpt"/>
</dbReference>
<dbReference type="CDD" id="cd00130">
    <property type="entry name" value="PAS"/>
    <property type="match status" value="1"/>
</dbReference>
<feature type="domain" description="Methyl-accepting transducer" evidence="13">
    <location>
        <begin position="242"/>
        <end position="478"/>
    </location>
</feature>
<keyword evidence="2" id="KW-1003">Cell membrane</keyword>
<evidence type="ECO:0000259" key="13">
    <source>
        <dbReference type="PROSITE" id="PS50111"/>
    </source>
</evidence>
<dbReference type="InterPro" id="IPR001610">
    <property type="entry name" value="PAC"/>
</dbReference>
<dbReference type="GO" id="GO:0005886">
    <property type="term" value="C:plasma membrane"/>
    <property type="evidence" value="ECO:0007669"/>
    <property type="project" value="UniProtKB-SubCell"/>
</dbReference>
<dbReference type="SUPFAM" id="SSF55785">
    <property type="entry name" value="PYP-like sensor domain (PAS domain)"/>
    <property type="match status" value="1"/>
</dbReference>
<dbReference type="InterPro" id="IPR035965">
    <property type="entry name" value="PAS-like_dom_sf"/>
</dbReference>
<keyword evidence="5" id="KW-0997">Cell inner membrane</keyword>
<dbReference type="Pfam" id="PF08447">
    <property type="entry name" value="PAS_3"/>
    <property type="match status" value="1"/>
</dbReference>
<feature type="transmembrane region" description="Helical" evidence="12">
    <location>
        <begin position="154"/>
        <end position="187"/>
    </location>
</feature>
<keyword evidence="16" id="KW-1185">Reference proteome</keyword>
<dbReference type="EMBL" id="CP002209">
    <property type="protein sequence ID" value="ADN75125.1"/>
    <property type="molecule type" value="Genomic_DNA"/>
</dbReference>
<dbReference type="HOGENOM" id="CLU_000445_107_26_6"/>
<keyword evidence="7 12" id="KW-1133">Transmembrane helix</keyword>
<dbReference type="RefSeq" id="WP_013344431.1">
    <property type="nucleotide sequence ID" value="NC_014541.1"/>
</dbReference>
<dbReference type="FunFam" id="3.30.450.20:FF:000046">
    <property type="entry name" value="Aerotaxis sensor receptor"/>
    <property type="match status" value="1"/>
</dbReference>
<dbReference type="KEGG" id="fbl:Fbal_0916"/>
<evidence type="ECO:0000256" key="9">
    <source>
        <dbReference type="ARBA" id="ARBA00023224"/>
    </source>
</evidence>
<evidence type="ECO:0000256" key="11">
    <source>
        <dbReference type="PROSITE-ProRule" id="PRU00284"/>
    </source>
</evidence>
<evidence type="ECO:0000256" key="3">
    <source>
        <dbReference type="ARBA" id="ARBA00022481"/>
    </source>
</evidence>
<comment type="subcellular location">
    <subcellularLocation>
        <location evidence="1">Cell inner membrane</location>
        <topology evidence="1">Multi-pass membrane protein</topology>
    </subcellularLocation>
</comment>